<organism evidence="1 2">
    <name type="scientific">Novacetimonas maltaceti</name>
    <dbReference type="NCBI Taxonomy" id="1203393"/>
    <lineage>
        <taxon>Bacteria</taxon>
        <taxon>Pseudomonadati</taxon>
        <taxon>Pseudomonadota</taxon>
        <taxon>Alphaproteobacteria</taxon>
        <taxon>Acetobacterales</taxon>
        <taxon>Acetobacteraceae</taxon>
        <taxon>Novacetimonas</taxon>
    </lineage>
</organism>
<keyword evidence="2" id="KW-1185">Reference proteome</keyword>
<sequence>MPLVITTCTNRKRKPVAGHMRVSSLPPAATGDLAAAWAGRLRAEKDRFPALHIYGGRLFQDAIAAAGTLGARMLVISAGLGVVDADDVVPPYGCTVLAGVADSISARATDAFSSREWWDALTRVSPFSRMLGDAVTASDGLVCAALSDAYITMVAGDLEALPEDALARLRLFTRTPSERVPLALRSCVMPYDDRLDGPDSTMRGTRSDFAGRALRHFVERIAVPDDPRPVAAHAAAVRNALSGWRLPRHVARVRHDDAELLALIRRHWAHNGGHTGRLLRFFRDELHVSCEQGRFAALARQVRAEQA</sequence>
<dbReference type="OrthoDB" id="7376105at2"/>
<proteinExistence type="predicted"/>
<name>A0A2S3W240_9PROT</name>
<gene>
    <name evidence="1" type="ORF">KMAL_14300</name>
</gene>
<evidence type="ECO:0000313" key="1">
    <source>
        <dbReference type="EMBL" id="POF62930.1"/>
    </source>
</evidence>
<reference evidence="1 2" key="1">
    <citation type="submission" date="2018-01" db="EMBL/GenBank/DDBJ databases">
        <title>Draft Genome Sequence of Komagataeibacter maltaceti LMG 1529, a Vinegar Producing Acetic Acid Bacterium Isolated from Malt Vinegar Brewery Acetifiers.</title>
        <authorList>
            <person name="Zhang Q."/>
            <person name="Hollensteiner J."/>
            <person name="Poehlein A."/>
            <person name="Daniel R."/>
        </authorList>
    </citation>
    <scope>NUCLEOTIDE SEQUENCE [LARGE SCALE GENOMIC DNA]</scope>
    <source>
        <strain evidence="1 2">LMG 1529</strain>
    </source>
</reference>
<accession>A0A2S3W240</accession>
<dbReference type="AlphaFoldDB" id="A0A2S3W240"/>
<evidence type="ECO:0000313" key="2">
    <source>
        <dbReference type="Proteomes" id="UP000237344"/>
    </source>
</evidence>
<comment type="caution">
    <text evidence="1">The sequence shown here is derived from an EMBL/GenBank/DDBJ whole genome shotgun (WGS) entry which is preliminary data.</text>
</comment>
<dbReference type="EMBL" id="POTC01000014">
    <property type="protein sequence ID" value="POF62930.1"/>
    <property type="molecule type" value="Genomic_DNA"/>
</dbReference>
<protein>
    <submittedName>
        <fullName evidence="1">Uncharacterized protein</fullName>
    </submittedName>
</protein>
<dbReference type="RefSeq" id="WP_146044171.1">
    <property type="nucleotide sequence ID" value="NZ_NKUE01000002.1"/>
</dbReference>
<dbReference type="Proteomes" id="UP000237344">
    <property type="component" value="Unassembled WGS sequence"/>
</dbReference>